<dbReference type="Gene3D" id="3.60.20.10">
    <property type="entry name" value="Glutamine Phosphoribosylpyrophosphate, subunit 1, domain 1"/>
    <property type="match status" value="1"/>
</dbReference>
<evidence type="ECO:0000256" key="4">
    <source>
        <dbReference type="ARBA" id="ARBA00022741"/>
    </source>
</evidence>
<dbReference type="EMBL" id="WODC01000010">
    <property type="protein sequence ID" value="MUM78598.1"/>
    <property type="molecule type" value="Genomic_DNA"/>
</dbReference>
<evidence type="ECO:0000313" key="13">
    <source>
        <dbReference type="Proteomes" id="UP000461162"/>
    </source>
</evidence>
<dbReference type="InterPro" id="IPR033738">
    <property type="entry name" value="AsnB_N"/>
</dbReference>
<dbReference type="Pfam" id="PF00733">
    <property type="entry name" value="Asn_synthase"/>
    <property type="match status" value="1"/>
</dbReference>
<evidence type="ECO:0000256" key="9">
    <source>
        <dbReference type="PIRSR" id="PIRSR001589-2"/>
    </source>
</evidence>
<dbReference type="InterPro" id="IPR017932">
    <property type="entry name" value="GATase_2_dom"/>
</dbReference>
<dbReference type="SUPFAM" id="SSF52402">
    <property type="entry name" value="Adenine nucleotide alpha hydrolases-like"/>
    <property type="match status" value="1"/>
</dbReference>
<dbReference type="CDD" id="cd01991">
    <property type="entry name" value="Asn_synthase_B_C"/>
    <property type="match status" value="1"/>
</dbReference>
<feature type="binding site" evidence="9">
    <location>
        <begin position="365"/>
        <end position="366"/>
    </location>
    <ligand>
        <name>ATP</name>
        <dbReference type="ChEBI" id="CHEBI:30616"/>
    </ligand>
</feature>
<dbReference type="PANTHER" id="PTHR43284:SF1">
    <property type="entry name" value="ASPARAGINE SYNTHETASE"/>
    <property type="match status" value="1"/>
</dbReference>
<feature type="binding site" evidence="9">
    <location>
        <position position="99"/>
    </location>
    <ligand>
        <name>L-glutamine</name>
        <dbReference type="ChEBI" id="CHEBI:58359"/>
    </ligand>
</feature>
<evidence type="ECO:0000259" key="11">
    <source>
        <dbReference type="PROSITE" id="PS51278"/>
    </source>
</evidence>
<feature type="domain" description="Glutamine amidotransferase type-2" evidence="11">
    <location>
        <begin position="2"/>
        <end position="213"/>
    </location>
</feature>
<keyword evidence="12" id="KW-0436">Ligase</keyword>
<comment type="caution">
    <text evidence="12">The sequence shown here is derived from an EMBL/GenBank/DDBJ whole genome shotgun (WGS) entry which is preliminary data.</text>
</comment>
<evidence type="ECO:0000256" key="6">
    <source>
        <dbReference type="ARBA" id="ARBA00022962"/>
    </source>
</evidence>
<comment type="pathway">
    <text evidence="1">Amino-acid biosynthesis; L-asparagine biosynthesis; L-asparagine from L-aspartate (L-Gln route): step 1/1.</text>
</comment>
<keyword evidence="6 8" id="KW-0315">Glutamine amidotransferase</keyword>
<feature type="site" description="Important for beta-aspartyl-AMP intermediate formation" evidence="10">
    <location>
        <position position="367"/>
    </location>
</feature>
<dbReference type="Pfam" id="PF13522">
    <property type="entry name" value="GATase_6"/>
    <property type="match status" value="1"/>
</dbReference>
<keyword evidence="13" id="KW-1185">Reference proteome</keyword>
<evidence type="ECO:0000313" key="12">
    <source>
        <dbReference type="EMBL" id="MUM78598.1"/>
    </source>
</evidence>
<dbReference type="RefSeq" id="WP_155935445.1">
    <property type="nucleotide sequence ID" value="NZ_WODC01000010.1"/>
</dbReference>
<dbReference type="GO" id="GO:0005829">
    <property type="term" value="C:cytosol"/>
    <property type="evidence" value="ECO:0007669"/>
    <property type="project" value="TreeGrafter"/>
</dbReference>
<comment type="catalytic activity">
    <reaction evidence="7">
        <text>L-aspartate + L-glutamine + ATP + H2O = L-asparagine + L-glutamate + AMP + diphosphate + H(+)</text>
        <dbReference type="Rhea" id="RHEA:12228"/>
        <dbReference type="ChEBI" id="CHEBI:15377"/>
        <dbReference type="ChEBI" id="CHEBI:15378"/>
        <dbReference type="ChEBI" id="CHEBI:29985"/>
        <dbReference type="ChEBI" id="CHEBI:29991"/>
        <dbReference type="ChEBI" id="CHEBI:30616"/>
        <dbReference type="ChEBI" id="CHEBI:33019"/>
        <dbReference type="ChEBI" id="CHEBI:58048"/>
        <dbReference type="ChEBI" id="CHEBI:58359"/>
        <dbReference type="ChEBI" id="CHEBI:456215"/>
        <dbReference type="EC" id="6.3.5.4"/>
    </reaction>
</comment>
<evidence type="ECO:0000256" key="10">
    <source>
        <dbReference type="PIRSR" id="PIRSR001589-3"/>
    </source>
</evidence>
<dbReference type="PROSITE" id="PS51278">
    <property type="entry name" value="GATASE_TYPE_2"/>
    <property type="match status" value="1"/>
</dbReference>
<evidence type="ECO:0000256" key="3">
    <source>
        <dbReference type="ARBA" id="ARBA00012737"/>
    </source>
</evidence>
<dbReference type="GO" id="GO:0004066">
    <property type="term" value="F:asparagine synthase (glutamine-hydrolyzing) activity"/>
    <property type="evidence" value="ECO:0007669"/>
    <property type="project" value="UniProtKB-EC"/>
</dbReference>
<feature type="binding site" evidence="9">
    <location>
        <position position="293"/>
    </location>
    <ligand>
        <name>ATP</name>
        <dbReference type="ChEBI" id="CHEBI:30616"/>
    </ligand>
</feature>
<evidence type="ECO:0000256" key="7">
    <source>
        <dbReference type="ARBA" id="ARBA00048741"/>
    </source>
</evidence>
<evidence type="ECO:0000256" key="2">
    <source>
        <dbReference type="ARBA" id="ARBA00005752"/>
    </source>
</evidence>
<keyword evidence="8" id="KW-0028">Amino-acid biosynthesis</keyword>
<reference evidence="12 13" key="1">
    <citation type="submission" date="2019-11" db="EMBL/GenBank/DDBJ databases">
        <title>Pseudodesulfovibrio alkaliphilus, sp. nov., an alkaliphilic sulfate-reducing bacteria from mud volcano of Taman peninsula, Russia.</title>
        <authorList>
            <person name="Frolova A."/>
            <person name="Merkel A.Y."/>
            <person name="Slobodkin A.I."/>
        </authorList>
    </citation>
    <scope>NUCLEOTIDE SEQUENCE [LARGE SCALE GENOMIC DNA]</scope>
    <source>
        <strain evidence="12 13">F-1</strain>
    </source>
</reference>
<dbReference type="AlphaFoldDB" id="A0A7K1KR86"/>
<dbReference type="GO" id="GO:0006529">
    <property type="term" value="P:asparagine biosynthetic process"/>
    <property type="evidence" value="ECO:0007669"/>
    <property type="project" value="UniProtKB-KW"/>
</dbReference>
<dbReference type="InterPro" id="IPR001962">
    <property type="entry name" value="Asn_synthase"/>
</dbReference>
<keyword evidence="8" id="KW-0061">Asparagine biosynthesis</keyword>
<name>A0A7K1KR86_9BACT</name>
<accession>A0A7K1KR86</accession>
<dbReference type="Proteomes" id="UP000461162">
    <property type="component" value="Unassembled WGS sequence"/>
</dbReference>
<dbReference type="Gene3D" id="3.40.50.620">
    <property type="entry name" value="HUPs"/>
    <property type="match status" value="1"/>
</dbReference>
<dbReference type="PANTHER" id="PTHR43284">
    <property type="entry name" value="ASPARAGINE SYNTHETASE (GLUTAMINE-HYDROLYZING)"/>
    <property type="match status" value="1"/>
</dbReference>
<dbReference type="InterPro" id="IPR029055">
    <property type="entry name" value="Ntn_hydrolases_N"/>
</dbReference>
<dbReference type="GO" id="GO:0005524">
    <property type="term" value="F:ATP binding"/>
    <property type="evidence" value="ECO:0007669"/>
    <property type="project" value="UniProtKB-KW"/>
</dbReference>
<gene>
    <name evidence="12" type="primary">asnB</name>
    <name evidence="12" type="ORF">GKC30_13240</name>
</gene>
<keyword evidence="4 9" id="KW-0547">Nucleotide-binding</keyword>
<dbReference type="InterPro" id="IPR014729">
    <property type="entry name" value="Rossmann-like_a/b/a_fold"/>
</dbReference>
<dbReference type="NCBIfam" id="TIGR01536">
    <property type="entry name" value="asn_synth_AEB"/>
    <property type="match status" value="1"/>
</dbReference>
<evidence type="ECO:0000256" key="8">
    <source>
        <dbReference type="PIRSR" id="PIRSR001589-1"/>
    </source>
</evidence>
<evidence type="ECO:0000256" key="1">
    <source>
        <dbReference type="ARBA" id="ARBA00005187"/>
    </source>
</evidence>
<sequence>MCGICGRFSTADQPTRETVRRMAERMTHRGPDAQGVWNEGPICLGHRRLSIIDPSSEANQPMLDASGRAAITYNGEVYNFKELRQELEGLGATFATDCDTEVVLAAYLAWGPSCLSRFVGMFALAIYDRKERTLFLARDRFGEKPLYYHRLATGGIVFASELPSLIEDPSVPRAVSARGLSQFLSLGYTLTSSSILDAVEKLPPAHYMLVRADGTQETVKWWDYASFFRCPSPFASMDEAAEAMAALLRDAVAGQLVSDVPLGGYLSGGIDSSAIVHAMCQLRDPDLNHIFSIGFNEKGYSELDQARFVAEVLGVRYSEAVVDTALSSRLPELVRATGEPFADSSLLPTGLLAEFARRDVKVCLSGDGGDELFAGYETYLADRLRSMTAWVPSGFVKSLGKLVEAVWPADQGKVSLNYKVKQFLCGHGLSAERAHYHWRTLFSEQGKRHLLRPEFATAVTAHDPFDDFAAFHEEAQGIDFLGQSLFVDAKTWLANDILVKADRASMAFSLECRVPFLDHRLAELAASLPSRWKLAGLDKKALLKRAMASRLPKQVVRAKKRGFNAPVSPWFSSPGFLGDLTPEFLAGDWFRADAVAALMAEHKDGHQDNGLKLLALATCQMWRNEVCPDASLDLICQ</sequence>
<protein>
    <recommendedName>
        <fullName evidence="3">asparagine synthase (glutamine-hydrolyzing)</fullName>
        <ecNumber evidence="3">6.3.5.4</ecNumber>
    </recommendedName>
</protein>
<dbReference type="PIRSF" id="PIRSF001589">
    <property type="entry name" value="Asn_synthetase_glu-h"/>
    <property type="match status" value="1"/>
</dbReference>
<evidence type="ECO:0000256" key="5">
    <source>
        <dbReference type="ARBA" id="ARBA00022840"/>
    </source>
</evidence>
<organism evidence="12 13">
    <name type="scientific">Pseudodesulfovibrio alkaliphilus</name>
    <dbReference type="NCBI Taxonomy" id="2661613"/>
    <lineage>
        <taxon>Bacteria</taxon>
        <taxon>Pseudomonadati</taxon>
        <taxon>Thermodesulfobacteriota</taxon>
        <taxon>Desulfovibrionia</taxon>
        <taxon>Desulfovibrionales</taxon>
        <taxon>Desulfovibrionaceae</taxon>
    </lineage>
</organism>
<comment type="similarity">
    <text evidence="2">Belongs to the asparagine synthetase family.</text>
</comment>
<feature type="active site" description="For GATase activity" evidence="8">
    <location>
        <position position="2"/>
    </location>
</feature>
<dbReference type="SUPFAM" id="SSF56235">
    <property type="entry name" value="N-terminal nucleophile aminohydrolases (Ntn hydrolases)"/>
    <property type="match status" value="1"/>
</dbReference>
<dbReference type="InterPro" id="IPR006426">
    <property type="entry name" value="Asn_synth_AEB"/>
</dbReference>
<keyword evidence="5 9" id="KW-0067">ATP-binding</keyword>
<dbReference type="CDD" id="cd00712">
    <property type="entry name" value="AsnB"/>
    <property type="match status" value="1"/>
</dbReference>
<dbReference type="InterPro" id="IPR051786">
    <property type="entry name" value="ASN_synthetase/amidase"/>
</dbReference>
<proteinExistence type="inferred from homology"/>
<dbReference type="EC" id="6.3.5.4" evidence="3"/>